<evidence type="ECO:0000313" key="7">
    <source>
        <dbReference type="Proteomes" id="UP000469558"/>
    </source>
</evidence>
<evidence type="ECO:0000256" key="2">
    <source>
        <dbReference type="ARBA" id="ARBA00022553"/>
    </source>
</evidence>
<dbReference type="GO" id="GO:0031177">
    <property type="term" value="F:phosphopantetheine binding"/>
    <property type="evidence" value="ECO:0007669"/>
    <property type="project" value="TreeGrafter"/>
</dbReference>
<dbReference type="InterPro" id="IPR009081">
    <property type="entry name" value="PP-bd_ACP"/>
</dbReference>
<evidence type="ECO:0000256" key="3">
    <source>
        <dbReference type="ARBA" id="ARBA00022598"/>
    </source>
</evidence>
<dbReference type="GO" id="GO:0044550">
    <property type="term" value="P:secondary metabolite biosynthetic process"/>
    <property type="evidence" value="ECO:0007669"/>
    <property type="project" value="TreeGrafter"/>
</dbReference>
<dbReference type="Gene3D" id="3.30.559.10">
    <property type="entry name" value="Chloramphenicol acetyltransferase-like domain"/>
    <property type="match status" value="1"/>
</dbReference>
<comment type="similarity">
    <text evidence="4">Belongs to the NRP synthetase family.</text>
</comment>
<dbReference type="AlphaFoldDB" id="A0A8T9CHI3"/>
<dbReference type="PROSITE" id="PS50075">
    <property type="entry name" value="CARRIER"/>
    <property type="match status" value="1"/>
</dbReference>
<evidence type="ECO:0000256" key="1">
    <source>
        <dbReference type="ARBA" id="ARBA00022450"/>
    </source>
</evidence>
<dbReference type="InterPro" id="IPR036736">
    <property type="entry name" value="ACP-like_sf"/>
</dbReference>
<dbReference type="PANTHER" id="PTHR45527:SF11">
    <property type="entry name" value="NONRIBOSOMAL PEPTIDE SYNTHETASE 5"/>
    <property type="match status" value="1"/>
</dbReference>
<gene>
    <name evidence="6" type="primary">sib1_1</name>
    <name evidence="6" type="ORF">LSUE1_G002387</name>
</gene>
<dbReference type="Pfam" id="PF00550">
    <property type="entry name" value="PP-binding"/>
    <property type="match status" value="1"/>
</dbReference>
<dbReference type="PANTHER" id="PTHR45527">
    <property type="entry name" value="NONRIBOSOMAL PEPTIDE SYNTHETASE"/>
    <property type="match status" value="1"/>
</dbReference>
<dbReference type="Proteomes" id="UP000469558">
    <property type="component" value="Unassembled WGS sequence"/>
</dbReference>
<name>A0A8T9CHI3_9HELO</name>
<evidence type="ECO:0000259" key="5">
    <source>
        <dbReference type="PROSITE" id="PS50075"/>
    </source>
</evidence>
<dbReference type="Pfam" id="PF00668">
    <property type="entry name" value="Condensation"/>
    <property type="match status" value="1"/>
</dbReference>
<evidence type="ECO:0000256" key="4">
    <source>
        <dbReference type="ARBA" id="ARBA00029454"/>
    </source>
</evidence>
<dbReference type="SUPFAM" id="SSF52777">
    <property type="entry name" value="CoA-dependent acyltransferases"/>
    <property type="match status" value="3"/>
</dbReference>
<dbReference type="GO" id="GO:0043041">
    <property type="term" value="P:amino acid activation for nonribosomal peptide biosynthetic process"/>
    <property type="evidence" value="ECO:0007669"/>
    <property type="project" value="TreeGrafter"/>
</dbReference>
<keyword evidence="2" id="KW-0597">Phosphoprotein</keyword>
<reference evidence="6 7" key="1">
    <citation type="submission" date="2018-05" db="EMBL/GenBank/DDBJ databases">
        <title>Genome sequencing and assembly of the regulated plant pathogen Lachnellula willkommii and related sister species for the development of diagnostic species identification markers.</title>
        <authorList>
            <person name="Giroux E."/>
            <person name="Bilodeau G."/>
        </authorList>
    </citation>
    <scope>NUCLEOTIDE SEQUENCE [LARGE SCALE GENOMIC DNA]</scope>
    <source>
        <strain evidence="6 7">CBS 268.59</strain>
    </source>
</reference>
<proteinExistence type="inferred from homology"/>
<dbReference type="SUPFAM" id="SSF47336">
    <property type="entry name" value="ACP-like"/>
    <property type="match status" value="1"/>
</dbReference>
<comment type="caution">
    <text evidence="6">The sequence shown here is derived from an EMBL/GenBank/DDBJ whole genome shotgun (WGS) entry which is preliminary data.</text>
</comment>
<dbReference type="OrthoDB" id="3560941at2759"/>
<dbReference type="Gene3D" id="1.10.1200.10">
    <property type="entry name" value="ACP-like"/>
    <property type="match status" value="1"/>
</dbReference>
<dbReference type="InterPro" id="IPR001242">
    <property type="entry name" value="Condensation_dom"/>
</dbReference>
<sequence>MFPLMNTVAVRSVLHGSLGEMLKYMQDLSDTTRQYQHFPLGTAQAYAFASRQDNASSKVTTLFDTLFIYQGRRQSKAGEQLYEAVYGASNVEFPVCVEMEIVDDEYLSWTTACKSIARTAGETEGIIEALDTVLRQMISAPDAPAIVSDAEGVTVCGLPKFRKSESKSKEAAPVTNGLSDEWSGTELAIRKALHEMSDVAEDNIRKDSTIFHLGLDSILVLRLPALLRGHDIKLSVSDILREQNLYSMAQCVLRSNPEGQLSLDVDAVLSDALSRLDLSSELEKLENEVGEIGTVMPVTAGQLYMIRQWQASRGALFYPTFTYTIEGRFNNERLDAAWESLLRRNAILRTGFVEVGSDVVQVTYRAPMNEVNYTKAKPAGSNLRSPPVSLVVEEAQGSSITLKLTIHHALYDGISLPILVDELQTLYKGGEVTPPSGVFKTFVAQSISAASASAEDKWTAYLNGSSTSNSIAIAASNKRTEVFHPSLKVKPLRQLAQDSGVSVDALFLAGIAKQYAQHLQSSPTTVVFGIYFANRAPFGEDLSSLAAPTLNLLPLRVNKPLERKIPELAKDIQRDLSAISSKEMAAASLEQICRWTGVKVDFFVNILKSATTSDLEKEEVFRPLQEFEEKAETVEQVVDENICGSLNGGGGAYLPTIDVEIRYEGDEIDMGVFAPSNMLGVEGAEELVRGFRGFWA</sequence>
<dbReference type="Gene3D" id="3.30.559.30">
    <property type="entry name" value="Nonribosomal peptide synthetase, condensation domain"/>
    <property type="match status" value="2"/>
</dbReference>
<accession>A0A8T9CHI3</accession>
<keyword evidence="1" id="KW-0596">Phosphopantetheine</keyword>
<keyword evidence="7" id="KW-1185">Reference proteome</keyword>
<protein>
    <submittedName>
        <fullName evidence="6">Hydroxamate-type ferrichrome siderophore peptide synthetase</fullName>
    </submittedName>
</protein>
<dbReference type="InterPro" id="IPR023213">
    <property type="entry name" value="CAT-like_dom_sf"/>
</dbReference>
<evidence type="ECO:0000313" key="6">
    <source>
        <dbReference type="EMBL" id="TVY84626.1"/>
    </source>
</evidence>
<dbReference type="GO" id="GO:0005737">
    <property type="term" value="C:cytoplasm"/>
    <property type="evidence" value="ECO:0007669"/>
    <property type="project" value="TreeGrafter"/>
</dbReference>
<organism evidence="6 7">
    <name type="scientific">Lachnellula suecica</name>
    <dbReference type="NCBI Taxonomy" id="602035"/>
    <lineage>
        <taxon>Eukaryota</taxon>
        <taxon>Fungi</taxon>
        <taxon>Dikarya</taxon>
        <taxon>Ascomycota</taxon>
        <taxon>Pezizomycotina</taxon>
        <taxon>Leotiomycetes</taxon>
        <taxon>Helotiales</taxon>
        <taxon>Lachnaceae</taxon>
        <taxon>Lachnellula</taxon>
    </lineage>
</organism>
<dbReference type="GO" id="GO:0016874">
    <property type="term" value="F:ligase activity"/>
    <property type="evidence" value="ECO:0007669"/>
    <property type="project" value="UniProtKB-KW"/>
</dbReference>
<feature type="domain" description="Carrier" evidence="5">
    <location>
        <begin position="183"/>
        <end position="256"/>
    </location>
</feature>
<dbReference type="EMBL" id="QGMK01000068">
    <property type="protein sequence ID" value="TVY84626.1"/>
    <property type="molecule type" value="Genomic_DNA"/>
</dbReference>
<keyword evidence="3" id="KW-0436">Ligase</keyword>